<dbReference type="PRINTS" id="PR00885">
    <property type="entry name" value="BCTERIALGSPH"/>
</dbReference>
<sequence>MTCCPRQRGFTLIEIMIVVLIVGLSAGIATLAFAPDDTSRLEEAADKFMLQAEFVAEQTALTGEVIGLFIRPTSSREGTQWCYQWRRFRNSAWQPVSDFLPDQCFATDMEIEMIVEGEAYEYDERETTPQPVLIFYPSGESTRLELALFARFDSEEVQRIEVDMMGDIRWLNREQELADREAEL</sequence>
<evidence type="ECO:0000256" key="2">
    <source>
        <dbReference type="ARBA" id="ARBA00022481"/>
    </source>
</evidence>
<keyword evidence="5 6" id="KW-0472">Membrane</keyword>
<dbReference type="EMBL" id="JAULRT010000035">
    <property type="protein sequence ID" value="MDO3381484.1"/>
    <property type="molecule type" value="Genomic_DNA"/>
</dbReference>
<keyword evidence="8" id="KW-1185">Reference proteome</keyword>
<accession>A0ABT8TBL3</accession>
<evidence type="ECO:0000256" key="1">
    <source>
        <dbReference type="ARBA" id="ARBA00004167"/>
    </source>
</evidence>
<dbReference type="InterPro" id="IPR045584">
    <property type="entry name" value="Pilin-like"/>
</dbReference>
<keyword evidence="2" id="KW-0488">Methylation</keyword>
<reference evidence="7" key="1">
    <citation type="submission" date="2023-07" db="EMBL/GenBank/DDBJ databases">
        <title>Gilvimarinus algae sp. nov., isolated from the surface of Kelp.</title>
        <authorList>
            <person name="Sun Y.Y."/>
            <person name="Gong Y."/>
            <person name="Du Z.J."/>
        </authorList>
    </citation>
    <scope>NUCLEOTIDE SEQUENCE</scope>
    <source>
        <strain evidence="7">SDUM040014</strain>
    </source>
</reference>
<dbReference type="NCBIfam" id="TIGR02532">
    <property type="entry name" value="IV_pilin_GFxxxE"/>
    <property type="match status" value="1"/>
</dbReference>
<evidence type="ECO:0000256" key="5">
    <source>
        <dbReference type="ARBA" id="ARBA00023136"/>
    </source>
</evidence>
<evidence type="ECO:0000256" key="3">
    <source>
        <dbReference type="ARBA" id="ARBA00022692"/>
    </source>
</evidence>
<evidence type="ECO:0000313" key="8">
    <source>
        <dbReference type="Proteomes" id="UP001168380"/>
    </source>
</evidence>
<proteinExistence type="predicted"/>
<dbReference type="Proteomes" id="UP001168380">
    <property type="component" value="Unassembled WGS sequence"/>
</dbReference>
<dbReference type="InterPro" id="IPR002416">
    <property type="entry name" value="T2SS_protein-GspH"/>
</dbReference>
<keyword evidence="3 6" id="KW-0812">Transmembrane</keyword>
<comment type="caution">
    <text evidence="7">The sequence shown here is derived from an EMBL/GenBank/DDBJ whole genome shotgun (WGS) entry which is preliminary data.</text>
</comment>
<dbReference type="Pfam" id="PF07963">
    <property type="entry name" value="N_methyl"/>
    <property type="match status" value="1"/>
</dbReference>
<gene>
    <name evidence="7" type="ORF">QWI16_04815</name>
</gene>
<name>A0ABT8TBL3_9GAMM</name>
<feature type="transmembrane region" description="Helical" evidence="6">
    <location>
        <begin position="12"/>
        <end position="34"/>
    </location>
</feature>
<dbReference type="PROSITE" id="PS00409">
    <property type="entry name" value="PROKAR_NTER_METHYL"/>
    <property type="match status" value="1"/>
</dbReference>
<evidence type="ECO:0000313" key="7">
    <source>
        <dbReference type="EMBL" id="MDO3381484.1"/>
    </source>
</evidence>
<protein>
    <submittedName>
        <fullName evidence="7">Prepilin-type N-terminal cleavage/methylation domain-containing protein</fullName>
    </submittedName>
</protein>
<keyword evidence="4 6" id="KW-1133">Transmembrane helix</keyword>
<dbReference type="Gene3D" id="3.55.40.10">
    <property type="entry name" value="minor pseudopilin epsh domain"/>
    <property type="match status" value="1"/>
</dbReference>
<dbReference type="InterPro" id="IPR012902">
    <property type="entry name" value="N_methyl_site"/>
</dbReference>
<comment type="subcellular location">
    <subcellularLocation>
        <location evidence="1">Membrane</location>
        <topology evidence="1">Single-pass membrane protein</topology>
    </subcellularLocation>
</comment>
<dbReference type="SUPFAM" id="SSF54523">
    <property type="entry name" value="Pili subunits"/>
    <property type="match status" value="1"/>
</dbReference>
<organism evidence="7 8">
    <name type="scientific">Gilvimarinus algae</name>
    <dbReference type="NCBI Taxonomy" id="3058037"/>
    <lineage>
        <taxon>Bacteria</taxon>
        <taxon>Pseudomonadati</taxon>
        <taxon>Pseudomonadota</taxon>
        <taxon>Gammaproteobacteria</taxon>
        <taxon>Cellvibrionales</taxon>
        <taxon>Cellvibrionaceae</taxon>
        <taxon>Gilvimarinus</taxon>
    </lineage>
</organism>
<evidence type="ECO:0000256" key="6">
    <source>
        <dbReference type="SAM" id="Phobius"/>
    </source>
</evidence>
<dbReference type="RefSeq" id="WP_302711618.1">
    <property type="nucleotide sequence ID" value="NZ_JAULRT010000035.1"/>
</dbReference>
<evidence type="ECO:0000256" key="4">
    <source>
        <dbReference type="ARBA" id="ARBA00022989"/>
    </source>
</evidence>